<dbReference type="Pfam" id="PF08246">
    <property type="entry name" value="Inhibitor_I29"/>
    <property type="match status" value="1"/>
</dbReference>
<keyword evidence="12" id="KW-1185">Reference proteome</keyword>
<dbReference type="GO" id="GO:0008234">
    <property type="term" value="F:cysteine-type peptidase activity"/>
    <property type="evidence" value="ECO:0007669"/>
    <property type="project" value="UniProtKB-KW"/>
</dbReference>
<evidence type="ECO:0000256" key="4">
    <source>
        <dbReference type="ARBA" id="ARBA00022807"/>
    </source>
</evidence>
<dbReference type="SUPFAM" id="SSF54001">
    <property type="entry name" value="Cysteine proteinases"/>
    <property type="match status" value="1"/>
</dbReference>
<keyword evidence="3" id="KW-0378">Hydrolase</keyword>
<keyword evidence="2" id="KW-0645">Protease</keyword>
<keyword evidence="7" id="KW-0812">Transmembrane</keyword>
<dbReference type="AlphaFoldDB" id="R0GWJ1"/>
<feature type="non-terminal residue" evidence="11">
    <location>
        <position position="1"/>
    </location>
</feature>
<reference evidence="12" key="1">
    <citation type="journal article" date="2013" name="Nat. Genet.">
        <title>The Capsella rubella genome and the genomic consequences of rapid mating system evolution.</title>
        <authorList>
            <person name="Slotte T."/>
            <person name="Hazzouri K.M."/>
            <person name="Agren J.A."/>
            <person name="Koenig D."/>
            <person name="Maumus F."/>
            <person name="Guo Y.L."/>
            <person name="Steige K."/>
            <person name="Platts A.E."/>
            <person name="Escobar J.S."/>
            <person name="Newman L.K."/>
            <person name="Wang W."/>
            <person name="Mandakova T."/>
            <person name="Vello E."/>
            <person name="Smith L.M."/>
            <person name="Henz S.R."/>
            <person name="Steffen J."/>
            <person name="Takuno S."/>
            <person name="Brandvain Y."/>
            <person name="Coop G."/>
            <person name="Andolfatto P."/>
            <person name="Hu T.T."/>
            <person name="Blanchette M."/>
            <person name="Clark R.M."/>
            <person name="Quesneville H."/>
            <person name="Nordborg M."/>
            <person name="Gaut B.S."/>
            <person name="Lysak M.A."/>
            <person name="Jenkins J."/>
            <person name="Grimwood J."/>
            <person name="Chapman J."/>
            <person name="Prochnik S."/>
            <person name="Shu S."/>
            <person name="Rokhsar D."/>
            <person name="Schmutz J."/>
            <person name="Weigel D."/>
            <person name="Wright S.I."/>
        </authorList>
    </citation>
    <scope>NUCLEOTIDE SEQUENCE [LARGE SCALE GENOMIC DNA]</scope>
    <source>
        <strain evidence="12">cv. Monte Gargano</strain>
    </source>
</reference>
<dbReference type="SMART" id="SM00645">
    <property type="entry name" value="Pept_C1"/>
    <property type="match status" value="1"/>
</dbReference>
<feature type="transmembrane region" description="Helical" evidence="7">
    <location>
        <begin position="51"/>
        <end position="69"/>
    </location>
</feature>
<feature type="domain" description="Peptidase C1A papain C-terminal" evidence="9">
    <location>
        <begin position="184"/>
        <end position="399"/>
    </location>
</feature>
<dbReference type="Pfam" id="PF00396">
    <property type="entry name" value="Granulin"/>
    <property type="match status" value="1"/>
</dbReference>
<keyword evidence="5" id="KW-1015">Disulfide bond</keyword>
<protein>
    <recommendedName>
        <fullName evidence="13">Cysteine protease</fullName>
    </recommendedName>
</protein>
<evidence type="ECO:0000313" key="12">
    <source>
        <dbReference type="Proteomes" id="UP000029121"/>
    </source>
</evidence>
<evidence type="ECO:0000256" key="2">
    <source>
        <dbReference type="ARBA" id="ARBA00022670"/>
    </source>
</evidence>
<feature type="domain" description="Granulins" evidence="8">
    <location>
        <begin position="422"/>
        <end position="479"/>
    </location>
</feature>
<evidence type="ECO:0000259" key="8">
    <source>
        <dbReference type="SMART" id="SM00277"/>
    </source>
</evidence>
<evidence type="ECO:0000313" key="11">
    <source>
        <dbReference type="EMBL" id="EOA40176.1"/>
    </source>
</evidence>
<dbReference type="eggNOG" id="KOG4296">
    <property type="taxonomic scope" value="Eukaryota"/>
</dbReference>
<evidence type="ECO:0000256" key="3">
    <source>
        <dbReference type="ARBA" id="ARBA00022801"/>
    </source>
</evidence>
<dbReference type="eggNOG" id="KOG1543">
    <property type="taxonomic scope" value="Eukaryota"/>
</dbReference>
<dbReference type="PROSITE" id="PS00639">
    <property type="entry name" value="THIOL_PROTEASE_HIS"/>
    <property type="match status" value="1"/>
</dbReference>
<evidence type="ECO:0000256" key="7">
    <source>
        <dbReference type="SAM" id="Phobius"/>
    </source>
</evidence>
<dbReference type="Gene3D" id="3.90.70.10">
    <property type="entry name" value="Cysteine proteinases"/>
    <property type="match status" value="1"/>
</dbReference>
<dbReference type="InterPro" id="IPR000169">
    <property type="entry name" value="Pept_cys_AS"/>
</dbReference>
<dbReference type="Proteomes" id="UP000029121">
    <property type="component" value="Unassembled WGS sequence"/>
</dbReference>
<feature type="domain" description="Cathepsin propeptide inhibitor" evidence="10">
    <location>
        <begin position="97"/>
        <end position="155"/>
    </location>
</feature>
<comment type="similarity">
    <text evidence="1">Belongs to the peptidase C1 family.</text>
</comment>
<dbReference type="FunFam" id="3.90.70.10:FF:000068">
    <property type="entry name" value="Cysteine protease 1"/>
    <property type="match status" value="1"/>
</dbReference>
<gene>
    <name evidence="11" type="ORF">CARUB_v10008893mg</name>
</gene>
<dbReference type="InterPro" id="IPR038765">
    <property type="entry name" value="Papain-like_cys_pep_sf"/>
</dbReference>
<dbReference type="InterPro" id="IPR013201">
    <property type="entry name" value="Prot_inhib_I29"/>
</dbReference>
<dbReference type="Gene3D" id="2.10.25.160">
    <property type="entry name" value="Granulin"/>
    <property type="match status" value="1"/>
</dbReference>
<dbReference type="InterPro" id="IPR037277">
    <property type="entry name" value="Granulin_sf"/>
</dbReference>
<keyword evidence="6" id="KW-0325">Glycoprotein</keyword>
<dbReference type="EMBL" id="KB870805">
    <property type="protein sequence ID" value="EOA40176.1"/>
    <property type="molecule type" value="Genomic_DNA"/>
</dbReference>
<keyword evidence="7" id="KW-0472">Membrane</keyword>
<dbReference type="SUPFAM" id="SSF57277">
    <property type="entry name" value="Granulin repeat"/>
    <property type="match status" value="1"/>
</dbReference>
<keyword evidence="4" id="KW-0788">Thiol protease</keyword>
<keyword evidence="7" id="KW-1133">Transmembrane helix</keyword>
<dbReference type="KEGG" id="crb:17900290"/>
<dbReference type="InterPro" id="IPR025661">
    <property type="entry name" value="Pept_asp_AS"/>
</dbReference>
<dbReference type="PANTHER" id="PTHR12411">
    <property type="entry name" value="CYSTEINE PROTEASE FAMILY C1-RELATED"/>
    <property type="match status" value="1"/>
</dbReference>
<dbReference type="SMART" id="SM00848">
    <property type="entry name" value="Inhibitor_I29"/>
    <property type="match status" value="1"/>
</dbReference>
<dbReference type="PROSITE" id="PS00139">
    <property type="entry name" value="THIOL_PROTEASE_CYS"/>
    <property type="match status" value="1"/>
</dbReference>
<evidence type="ECO:0000259" key="10">
    <source>
        <dbReference type="SMART" id="SM00848"/>
    </source>
</evidence>
<dbReference type="CDD" id="cd02248">
    <property type="entry name" value="Peptidase_C1A"/>
    <property type="match status" value="1"/>
</dbReference>
<dbReference type="InterPro" id="IPR013128">
    <property type="entry name" value="Peptidase_C1A"/>
</dbReference>
<dbReference type="InterPro" id="IPR000668">
    <property type="entry name" value="Peptidase_C1A_C"/>
</dbReference>
<dbReference type="STRING" id="81985.R0GWJ1"/>
<evidence type="ECO:0000256" key="6">
    <source>
        <dbReference type="ARBA" id="ARBA00023180"/>
    </source>
</evidence>
<evidence type="ECO:0000256" key="1">
    <source>
        <dbReference type="ARBA" id="ARBA00008455"/>
    </source>
</evidence>
<dbReference type="Pfam" id="PF00112">
    <property type="entry name" value="Peptidase_C1"/>
    <property type="match status" value="1"/>
</dbReference>
<evidence type="ECO:0000256" key="5">
    <source>
        <dbReference type="ARBA" id="ARBA00023157"/>
    </source>
</evidence>
<evidence type="ECO:0000259" key="9">
    <source>
        <dbReference type="SMART" id="SM00645"/>
    </source>
</evidence>
<proteinExistence type="inferred from homology"/>
<dbReference type="InterPro" id="IPR025660">
    <property type="entry name" value="Pept_his_AS"/>
</dbReference>
<organism evidence="11 12">
    <name type="scientific">Capsella rubella</name>
    <dbReference type="NCBI Taxonomy" id="81985"/>
    <lineage>
        <taxon>Eukaryota</taxon>
        <taxon>Viridiplantae</taxon>
        <taxon>Streptophyta</taxon>
        <taxon>Embryophyta</taxon>
        <taxon>Tracheophyta</taxon>
        <taxon>Spermatophyta</taxon>
        <taxon>Magnoliopsida</taxon>
        <taxon>eudicotyledons</taxon>
        <taxon>Gunneridae</taxon>
        <taxon>Pentapetalae</taxon>
        <taxon>rosids</taxon>
        <taxon>malvids</taxon>
        <taxon>Brassicales</taxon>
        <taxon>Brassicaceae</taxon>
        <taxon>Camelineae</taxon>
        <taxon>Capsella</taxon>
    </lineage>
</organism>
<feature type="transmembrane region" description="Helical" evidence="7">
    <location>
        <begin position="12"/>
        <end position="31"/>
    </location>
</feature>
<evidence type="ECO:0008006" key="13">
    <source>
        <dbReference type="Google" id="ProtNLM"/>
    </source>
</evidence>
<name>R0GWJ1_9BRAS</name>
<dbReference type="SMART" id="SM00277">
    <property type="entry name" value="GRAN"/>
    <property type="match status" value="1"/>
</dbReference>
<dbReference type="FunFam" id="2.10.25.160:FF:000002">
    <property type="entry name" value="Cysteine protease 1"/>
    <property type="match status" value="1"/>
</dbReference>
<dbReference type="OrthoDB" id="10253408at2759"/>
<dbReference type="MEROPS" id="C01.064"/>
<accession>R0GWJ1</accession>
<dbReference type="InterPro" id="IPR039417">
    <property type="entry name" value="Peptidase_C1A_papain-like"/>
</dbReference>
<dbReference type="GO" id="GO:0006508">
    <property type="term" value="P:proteolysis"/>
    <property type="evidence" value="ECO:0007669"/>
    <property type="project" value="UniProtKB-KW"/>
</dbReference>
<dbReference type="PRINTS" id="PR00705">
    <property type="entry name" value="PAPAIN"/>
</dbReference>
<dbReference type="PROSITE" id="PS00640">
    <property type="entry name" value="THIOL_PROTEASE_ASN"/>
    <property type="match status" value="1"/>
</dbReference>
<dbReference type="InterPro" id="IPR000118">
    <property type="entry name" value="Granulin"/>
</dbReference>
<sequence>EKKKQLLHLSHLGILAFIYITPPPSLVYHTISSSSSSSSSLLLLLQEMGFLKPAMAILFLTMVVVSSAMDMSIISYDETHGVSSTGGRSDAEVRSIYEAWLVEHGKVENKNTLLGEKDRFEIFKDNLRFIDDHNAKNLGYKLGLTRFADLTNDEYRSMYLGAKTHKKSERRSSLRYKASVGDELPESIDWRKKGAVAEIKDQGSCGSCWAFSAIGAVEGINQIVTGNLTTLSEQELVDCDISYNEGCNGGLMDYAFEFIIKNGGIDTDKDYPYKGVDGRCDQIRKNAKVVTIDSYEDVPVYSEESLKKAVANQPISVAIEAGGRAFQLYVSGIFDGTCGTQVDHGVVAVGYGTENGKDYWIVRNSWGKSWGESGYLKMERNIASSAGKCGIAIEPSYPVKNGENPPNPGPSPPSPIKPPTQCDSYYTCPESNTCCCLFEYGKYCFAWGCCPLEAATCCDDNYSCCPHEYPVCDLDQGTCLMSKNSPFSVKALKRKPATPFWSQGRKNIA</sequence>